<evidence type="ECO:0000313" key="3">
    <source>
        <dbReference type="Proteomes" id="UP000198736"/>
    </source>
</evidence>
<reference evidence="3" key="1">
    <citation type="submission" date="2015-10" db="EMBL/GenBank/DDBJ databases">
        <authorList>
            <person name="Luecker S."/>
            <person name="Luecker S."/>
        </authorList>
    </citation>
    <scope>NUCLEOTIDE SEQUENCE [LARGE SCALE GENOMIC DNA]</scope>
</reference>
<name>A0A0S4LFC4_9BACT</name>
<dbReference type="Proteomes" id="UP000198736">
    <property type="component" value="Unassembled WGS sequence"/>
</dbReference>
<evidence type="ECO:0000313" key="2">
    <source>
        <dbReference type="EMBL" id="CUS35280.1"/>
    </source>
</evidence>
<proteinExistence type="predicted"/>
<keyword evidence="3" id="KW-1185">Reference proteome</keyword>
<feature type="signal peptide" evidence="1">
    <location>
        <begin position="1"/>
        <end position="25"/>
    </location>
</feature>
<dbReference type="EMBL" id="CZPZ01000012">
    <property type="protein sequence ID" value="CUS35280.1"/>
    <property type="molecule type" value="Genomic_DNA"/>
</dbReference>
<sequence length="50" mass="5419">MKVNMAHVSALLTVFMIGLTAPAWAVDMNVMKQKIETVKGQTESVKKEGG</sequence>
<dbReference type="RefSeq" id="WP_175304480.1">
    <property type="nucleotide sequence ID" value="NZ_CZPZ01000012.1"/>
</dbReference>
<protein>
    <submittedName>
        <fullName evidence="2">Uncharacterized protein</fullName>
    </submittedName>
</protein>
<gene>
    <name evidence="2" type="ORF">COMA2_20184</name>
</gene>
<keyword evidence="1" id="KW-0732">Signal</keyword>
<feature type="chain" id="PRO_5006623908" evidence="1">
    <location>
        <begin position="26"/>
        <end position="50"/>
    </location>
</feature>
<evidence type="ECO:0000256" key="1">
    <source>
        <dbReference type="SAM" id="SignalP"/>
    </source>
</evidence>
<accession>A0A0S4LFC4</accession>
<dbReference type="AlphaFoldDB" id="A0A0S4LFC4"/>
<organism evidence="2 3">
    <name type="scientific">Candidatus Nitrospira nitrificans</name>
    <dbReference type="NCBI Taxonomy" id="1742973"/>
    <lineage>
        <taxon>Bacteria</taxon>
        <taxon>Pseudomonadati</taxon>
        <taxon>Nitrospirota</taxon>
        <taxon>Nitrospiria</taxon>
        <taxon>Nitrospirales</taxon>
        <taxon>Nitrospiraceae</taxon>
        <taxon>Nitrospira</taxon>
    </lineage>
</organism>